<name>A0A8J2KBA4_9HEXA</name>
<sequence>MKRLEGTDNKTSNLKNHNASLAETDLNQTIHFEKLHGRKYWSPTETDVDDWPLHIRLRNESERERAVELSERRVKEVEKVERRSPPVLLLVGVV</sequence>
<evidence type="ECO:0000313" key="3">
    <source>
        <dbReference type="Proteomes" id="UP000708208"/>
    </source>
</evidence>
<evidence type="ECO:0000313" key="2">
    <source>
        <dbReference type="EMBL" id="CAG7732489.1"/>
    </source>
</evidence>
<proteinExistence type="predicted"/>
<gene>
    <name evidence="2" type="ORF">AFUS01_LOCUS21004</name>
</gene>
<keyword evidence="3" id="KW-1185">Reference proteome</keyword>
<comment type="caution">
    <text evidence="2">The sequence shown here is derived from an EMBL/GenBank/DDBJ whole genome shotgun (WGS) entry which is preliminary data.</text>
</comment>
<organism evidence="2 3">
    <name type="scientific">Allacma fusca</name>
    <dbReference type="NCBI Taxonomy" id="39272"/>
    <lineage>
        <taxon>Eukaryota</taxon>
        <taxon>Metazoa</taxon>
        <taxon>Ecdysozoa</taxon>
        <taxon>Arthropoda</taxon>
        <taxon>Hexapoda</taxon>
        <taxon>Collembola</taxon>
        <taxon>Symphypleona</taxon>
        <taxon>Sminthuridae</taxon>
        <taxon>Allacma</taxon>
    </lineage>
</organism>
<feature type="region of interest" description="Disordered" evidence="1">
    <location>
        <begin position="1"/>
        <end position="20"/>
    </location>
</feature>
<dbReference type="AlphaFoldDB" id="A0A8J2KBA4"/>
<reference evidence="2" key="1">
    <citation type="submission" date="2021-06" db="EMBL/GenBank/DDBJ databases">
        <authorList>
            <person name="Hodson N. C."/>
            <person name="Mongue J. A."/>
            <person name="Jaron S. K."/>
        </authorList>
    </citation>
    <scope>NUCLEOTIDE SEQUENCE</scope>
</reference>
<accession>A0A8J2KBA4</accession>
<protein>
    <submittedName>
        <fullName evidence="2">Uncharacterized protein</fullName>
    </submittedName>
</protein>
<feature type="compositionally biased region" description="Polar residues" evidence="1">
    <location>
        <begin position="9"/>
        <end position="20"/>
    </location>
</feature>
<dbReference type="EMBL" id="CAJVCH010232344">
    <property type="protein sequence ID" value="CAG7732489.1"/>
    <property type="molecule type" value="Genomic_DNA"/>
</dbReference>
<dbReference type="Proteomes" id="UP000708208">
    <property type="component" value="Unassembled WGS sequence"/>
</dbReference>
<evidence type="ECO:0000256" key="1">
    <source>
        <dbReference type="SAM" id="MobiDB-lite"/>
    </source>
</evidence>